<keyword evidence="3" id="KW-1185">Reference proteome</keyword>
<evidence type="ECO:0000313" key="3">
    <source>
        <dbReference type="Proteomes" id="UP000078512"/>
    </source>
</evidence>
<evidence type="ECO:0000313" key="2">
    <source>
        <dbReference type="EMBL" id="OAQ22910.1"/>
    </source>
</evidence>
<proteinExistence type="predicted"/>
<dbReference type="Proteomes" id="UP000078512">
    <property type="component" value="Unassembled WGS sequence"/>
</dbReference>
<feature type="region of interest" description="Disordered" evidence="1">
    <location>
        <begin position="23"/>
        <end position="73"/>
    </location>
</feature>
<evidence type="ECO:0000256" key="1">
    <source>
        <dbReference type="SAM" id="MobiDB-lite"/>
    </source>
</evidence>
<dbReference type="EMBL" id="KV442137">
    <property type="protein sequence ID" value="OAQ22910.1"/>
    <property type="molecule type" value="Genomic_DNA"/>
</dbReference>
<organism evidence="2 3">
    <name type="scientific">Linnemannia elongata AG-77</name>
    <dbReference type="NCBI Taxonomy" id="1314771"/>
    <lineage>
        <taxon>Eukaryota</taxon>
        <taxon>Fungi</taxon>
        <taxon>Fungi incertae sedis</taxon>
        <taxon>Mucoromycota</taxon>
        <taxon>Mortierellomycotina</taxon>
        <taxon>Mortierellomycetes</taxon>
        <taxon>Mortierellales</taxon>
        <taxon>Mortierellaceae</taxon>
        <taxon>Linnemannia</taxon>
    </lineage>
</organism>
<protein>
    <submittedName>
        <fullName evidence="2">Uncharacterized protein</fullName>
    </submittedName>
</protein>
<accession>A0A197JCS4</accession>
<reference evidence="2 3" key="1">
    <citation type="submission" date="2016-05" db="EMBL/GenBank/DDBJ databases">
        <title>Genome sequencing reveals origins of a unique bacterial endosymbiosis in the earliest lineages of terrestrial Fungi.</title>
        <authorList>
            <consortium name="DOE Joint Genome Institute"/>
            <person name="Uehling J."/>
            <person name="Gryganskyi A."/>
            <person name="Hameed K."/>
            <person name="Tschaplinski T."/>
            <person name="Misztal P."/>
            <person name="Wu S."/>
            <person name="Desiro A."/>
            <person name="Vande Pol N."/>
            <person name="Du Z.-Y."/>
            <person name="Zienkiewicz A."/>
            <person name="Zienkiewicz K."/>
            <person name="Morin E."/>
            <person name="Tisserant E."/>
            <person name="Splivallo R."/>
            <person name="Hainaut M."/>
            <person name="Henrissat B."/>
            <person name="Ohm R."/>
            <person name="Kuo A."/>
            <person name="Yan J."/>
            <person name="Lipzen A."/>
            <person name="Nolan M."/>
            <person name="Labutti K."/>
            <person name="Barry K."/>
            <person name="Goldstein A."/>
            <person name="Labbe J."/>
            <person name="Schadt C."/>
            <person name="Tuskan G."/>
            <person name="Grigoriev I."/>
            <person name="Martin F."/>
            <person name="Vilgalys R."/>
            <person name="Bonito G."/>
        </authorList>
    </citation>
    <scope>NUCLEOTIDE SEQUENCE [LARGE SCALE GENOMIC DNA]</scope>
    <source>
        <strain evidence="2 3">AG-77</strain>
    </source>
</reference>
<dbReference type="AlphaFoldDB" id="A0A197JCS4"/>
<sequence>MSKNLNDLLQEGIIPVEIGAGRAEMPSPVSVGTAPHPTEPSSAQKARNVEQQEPRQTLIPIQHIKQQEPPQTL</sequence>
<name>A0A197JCS4_9FUNG</name>
<gene>
    <name evidence="2" type="ORF">K457DRAFT_25614</name>
</gene>